<dbReference type="GO" id="GO:0009252">
    <property type="term" value="P:peptidoglycan biosynthetic process"/>
    <property type="evidence" value="ECO:0007669"/>
    <property type="project" value="UniProtKB-UniPathway"/>
</dbReference>
<evidence type="ECO:0000256" key="2">
    <source>
        <dbReference type="ARBA" id="ARBA00005992"/>
    </source>
</evidence>
<feature type="active site" description="Nucleophile" evidence="7">
    <location>
        <position position="151"/>
    </location>
</feature>
<dbReference type="EMBL" id="LO017727">
    <property type="protein sequence ID" value="CRH04430.1"/>
    <property type="molecule type" value="Genomic_DNA"/>
</dbReference>
<feature type="active site" description="Proton donor/acceptor" evidence="7">
    <location>
        <position position="129"/>
    </location>
</feature>
<evidence type="ECO:0000313" key="9">
    <source>
        <dbReference type="EMBL" id="CRH04430.1"/>
    </source>
</evidence>
<evidence type="ECO:0000256" key="3">
    <source>
        <dbReference type="ARBA" id="ARBA00022679"/>
    </source>
</evidence>
<dbReference type="AlphaFoldDB" id="A0A1S7LC82"/>
<dbReference type="InterPro" id="IPR005490">
    <property type="entry name" value="LD_TPept_cat_dom"/>
</dbReference>
<dbReference type="Gene3D" id="2.40.440.10">
    <property type="entry name" value="L,D-transpeptidase catalytic domain-like"/>
    <property type="match status" value="1"/>
</dbReference>
<dbReference type="UniPathway" id="UPA00219"/>
<evidence type="ECO:0000256" key="7">
    <source>
        <dbReference type="PROSITE-ProRule" id="PRU01373"/>
    </source>
</evidence>
<dbReference type="GO" id="GO:0004180">
    <property type="term" value="F:carboxypeptidase activity"/>
    <property type="evidence" value="ECO:0007669"/>
    <property type="project" value="UniProtKB-ARBA"/>
</dbReference>
<dbReference type="Pfam" id="PF03734">
    <property type="entry name" value="YkuD"/>
    <property type="match status" value="1"/>
</dbReference>
<keyword evidence="6 7" id="KW-0961">Cell wall biogenesis/degradation</keyword>
<dbReference type="InterPro" id="IPR038063">
    <property type="entry name" value="Transpep_catalytic_dom"/>
</dbReference>
<comment type="similarity">
    <text evidence="2">Belongs to the YkuD family.</text>
</comment>
<dbReference type="SUPFAM" id="SSF141523">
    <property type="entry name" value="L,D-transpeptidase catalytic domain-like"/>
    <property type="match status" value="1"/>
</dbReference>
<reference evidence="9" key="1">
    <citation type="submission" date="2015-04" db="EMBL/GenBank/DDBJ databases">
        <authorList>
            <person name="Syromyatnikov M.Y."/>
            <person name="Popov V.N."/>
        </authorList>
    </citation>
    <scope>NUCLEOTIDE SEQUENCE</scope>
    <source>
        <strain evidence="9">MO-1</strain>
    </source>
</reference>
<evidence type="ECO:0000256" key="6">
    <source>
        <dbReference type="ARBA" id="ARBA00023316"/>
    </source>
</evidence>
<dbReference type="GO" id="GO:0008360">
    <property type="term" value="P:regulation of cell shape"/>
    <property type="evidence" value="ECO:0007669"/>
    <property type="project" value="UniProtKB-UniRule"/>
</dbReference>
<dbReference type="CDD" id="cd16913">
    <property type="entry name" value="YkuD_like"/>
    <property type="match status" value="1"/>
</dbReference>
<feature type="domain" description="L,D-TPase catalytic" evidence="8">
    <location>
        <begin position="39"/>
        <end position="175"/>
    </location>
</feature>
<proteinExistence type="inferred from homology"/>
<dbReference type="PROSITE" id="PS52029">
    <property type="entry name" value="LD_TPASE"/>
    <property type="match status" value="1"/>
</dbReference>
<accession>A0A1S7LC82</accession>
<evidence type="ECO:0000259" key="8">
    <source>
        <dbReference type="PROSITE" id="PS52029"/>
    </source>
</evidence>
<evidence type="ECO:0000256" key="4">
    <source>
        <dbReference type="ARBA" id="ARBA00022960"/>
    </source>
</evidence>
<name>A0A1S7LC82_MAGMO</name>
<sequence>MAAVERLLMLLTVIALLGILYTADKHLPGWQADALPTVDRVVVDKASRLIYLLKEGATVRHYRMGLGFAPEGDKTREGDGRTPEGLYRLDWRNPNSRYHLSLHVSYPNAADRAAAEARGESPGGAIMIHGLPNGMGWLPWKYRGKDWTLGCMAVTNREMEEIYHAVPDGTPIEIHQGPIVLSP</sequence>
<keyword evidence="5 7" id="KW-0573">Peptidoglycan synthesis</keyword>
<keyword evidence="3" id="KW-0808">Transferase</keyword>
<organism evidence="9">
    <name type="scientific">Magnetococcus massalia (strain MO-1)</name>
    <dbReference type="NCBI Taxonomy" id="451514"/>
    <lineage>
        <taxon>Bacteria</taxon>
        <taxon>Pseudomonadati</taxon>
        <taxon>Pseudomonadota</taxon>
        <taxon>Magnetococcia</taxon>
        <taxon>Magnetococcales</taxon>
        <taxon>Magnetococcaceae</taxon>
        <taxon>Magnetococcus</taxon>
    </lineage>
</organism>
<comment type="pathway">
    <text evidence="1 7">Cell wall biogenesis; peptidoglycan biosynthesis.</text>
</comment>
<evidence type="ECO:0000256" key="5">
    <source>
        <dbReference type="ARBA" id="ARBA00022984"/>
    </source>
</evidence>
<gene>
    <name evidence="9" type="ORF">MAGMO_0216</name>
</gene>
<dbReference type="PANTHER" id="PTHR36699:SF1">
    <property type="entry name" value="L,D-TRANSPEPTIDASE YAFK-RELATED"/>
    <property type="match status" value="1"/>
</dbReference>
<evidence type="ECO:0000256" key="1">
    <source>
        <dbReference type="ARBA" id="ARBA00004752"/>
    </source>
</evidence>
<dbReference type="GO" id="GO:0016740">
    <property type="term" value="F:transferase activity"/>
    <property type="evidence" value="ECO:0007669"/>
    <property type="project" value="UniProtKB-KW"/>
</dbReference>
<dbReference type="PANTHER" id="PTHR36699">
    <property type="entry name" value="LD-TRANSPEPTIDASE"/>
    <property type="match status" value="1"/>
</dbReference>
<protein>
    <recommendedName>
        <fullName evidence="8">L,D-TPase catalytic domain-containing protein</fullName>
    </recommendedName>
</protein>
<keyword evidence="4 7" id="KW-0133">Cell shape</keyword>
<dbReference type="GO" id="GO:0071555">
    <property type="term" value="P:cell wall organization"/>
    <property type="evidence" value="ECO:0007669"/>
    <property type="project" value="UniProtKB-UniRule"/>
</dbReference>